<dbReference type="Gene3D" id="3.30.70.600">
    <property type="entry name" value="Ribosomal protein S10 domain"/>
    <property type="match status" value="1"/>
</dbReference>
<name>A0A2S6C545_9PEZI</name>
<evidence type="ECO:0000313" key="9">
    <source>
        <dbReference type="EMBL" id="PPJ54851.1"/>
    </source>
</evidence>
<dbReference type="STRING" id="357750.A0A2S6C545"/>
<comment type="similarity">
    <text evidence="1">Belongs to the universal ribosomal protein uS10 family.</text>
</comment>
<protein>
    <recommendedName>
        <fullName evidence="4">Small ribosomal subunit protein uS10m</fullName>
    </recommendedName>
    <alternativeName>
        <fullName evidence="5">37S ribosomal protein S10, mitochondrial</fullName>
    </alternativeName>
    <alternativeName>
        <fullName evidence="6">Mitochondrial ribosomal small subunit protein 10</fullName>
    </alternativeName>
</protein>
<dbReference type="InterPro" id="IPR036838">
    <property type="entry name" value="Ribosomal_uS10_dom_sf"/>
</dbReference>
<dbReference type="EMBL" id="PNEN01000554">
    <property type="protein sequence ID" value="PPJ54851.1"/>
    <property type="molecule type" value="Genomic_DNA"/>
</dbReference>
<evidence type="ECO:0000256" key="4">
    <source>
        <dbReference type="ARBA" id="ARBA00035261"/>
    </source>
</evidence>
<accession>A0A2S6C545</accession>
<dbReference type="Pfam" id="PF00338">
    <property type="entry name" value="Ribosomal_S10"/>
    <property type="match status" value="1"/>
</dbReference>
<keyword evidence="2" id="KW-0689">Ribosomal protein</keyword>
<feature type="compositionally biased region" description="Basic and acidic residues" evidence="7">
    <location>
        <begin position="286"/>
        <end position="301"/>
    </location>
</feature>
<evidence type="ECO:0000256" key="1">
    <source>
        <dbReference type="ARBA" id="ARBA00007102"/>
    </source>
</evidence>
<gene>
    <name evidence="9" type="ORF">CBER1_07863</name>
</gene>
<dbReference type="Proteomes" id="UP000237631">
    <property type="component" value="Unassembled WGS sequence"/>
</dbReference>
<proteinExistence type="inferred from homology"/>
<organism evidence="9 10">
    <name type="scientific">Cercospora berteroae</name>
    <dbReference type="NCBI Taxonomy" id="357750"/>
    <lineage>
        <taxon>Eukaryota</taxon>
        <taxon>Fungi</taxon>
        <taxon>Dikarya</taxon>
        <taxon>Ascomycota</taxon>
        <taxon>Pezizomycotina</taxon>
        <taxon>Dothideomycetes</taxon>
        <taxon>Dothideomycetidae</taxon>
        <taxon>Mycosphaerellales</taxon>
        <taxon>Mycosphaerellaceae</taxon>
        <taxon>Cercospora</taxon>
    </lineage>
</organism>
<evidence type="ECO:0000256" key="3">
    <source>
        <dbReference type="ARBA" id="ARBA00023274"/>
    </source>
</evidence>
<evidence type="ECO:0000256" key="5">
    <source>
        <dbReference type="ARBA" id="ARBA00042916"/>
    </source>
</evidence>
<feature type="domain" description="Small ribosomal subunit protein uS10" evidence="8">
    <location>
        <begin position="105"/>
        <end position="201"/>
    </location>
</feature>
<evidence type="ECO:0000259" key="8">
    <source>
        <dbReference type="SMART" id="SM01403"/>
    </source>
</evidence>
<evidence type="ECO:0000256" key="2">
    <source>
        <dbReference type="ARBA" id="ARBA00022980"/>
    </source>
</evidence>
<dbReference type="InterPro" id="IPR027486">
    <property type="entry name" value="Ribosomal_uS10_dom"/>
</dbReference>
<dbReference type="SUPFAM" id="SSF54999">
    <property type="entry name" value="Ribosomal protein S10"/>
    <property type="match status" value="1"/>
</dbReference>
<dbReference type="FunFam" id="3.30.70.600:FF:000003">
    <property type="entry name" value="30S ribosomal protein S10"/>
    <property type="match status" value="1"/>
</dbReference>
<dbReference type="PANTHER" id="PTHR11700">
    <property type="entry name" value="30S RIBOSOMAL PROTEIN S10 FAMILY MEMBER"/>
    <property type="match status" value="1"/>
</dbReference>
<keyword evidence="10" id="KW-1185">Reference proteome</keyword>
<dbReference type="SMART" id="SM01403">
    <property type="entry name" value="Ribosomal_S10"/>
    <property type="match status" value="1"/>
</dbReference>
<sequence length="301" mass="33817">MSTPSYSRSLVSAVKRLQVSAETMFCSNTLTAFQLSPLTPTLTSQQTRQLQHSTRLAAQLISPNLERELSEIRLPKAVQATYLAPLKRQPTTPRKANEPIETVCQLQLRSYNVRNLEVFSDFALRAAYFLQLPATSYNLPRRTERWTVPRSNFVHKKSQENFERITMRREIVIKEGNPETVSVWLAFLRKYQYYGVGLKANVFEYGSLKAAEEMNAEAKRVEELLGSIELEKPAKGMGQLGLPEKMVDQAFKASWGAYAPSSGAQSVPDGNKRIATVSVEGGLMPEKQEKKTKGPEKEEAA</sequence>
<dbReference type="AlphaFoldDB" id="A0A2S6C545"/>
<evidence type="ECO:0000256" key="6">
    <source>
        <dbReference type="ARBA" id="ARBA00078476"/>
    </source>
</evidence>
<dbReference type="InterPro" id="IPR001848">
    <property type="entry name" value="Ribosomal_uS10"/>
</dbReference>
<dbReference type="GO" id="GO:0006412">
    <property type="term" value="P:translation"/>
    <property type="evidence" value="ECO:0007669"/>
    <property type="project" value="InterPro"/>
</dbReference>
<reference evidence="10" key="1">
    <citation type="journal article" date="2017" name="bioRxiv">
        <title>Conservation of a gene cluster reveals novel cercosporin biosynthetic mechanisms and extends production to the genus Colletotrichum.</title>
        <authorList>
            <person name="de Jonge R."/>
            <person name="Ebert M.K."/>
            <person name="Huitt-Roehl C.R."/>
            <person name="Pal P."/>
            <person name="Suttle J.C."/>
            <person name="Spanner R.E."/>
            <person name="Neubauer J.D."/>
            <person name="Jurick W.M.II."/>
            <person name="Stott K.A."/>
            <person name="Secor G.A."/>
            <person name="Thomma B.P.H.J."/>
            <person name="Van de Peer Y."/>
            <person name="Townsend C.A."/>
            <person name="Bolton M.D."/>
        </authorList>
    </citation>
    <scope>NUCLEOTIDE SEQUENCE [LARGE SCALE GENOMIC DNA]</scope>
    <source>
        <strain evidence="10">CBS538.71</strain>
    </source>
</reference>
<keyword evidence="3" id="KW-0687">Ribonucleoprotein</keyword>
<dbReference type="GO" id="GO:0003735">
    <property type="term" value="F:structural constituent of ribosome"/>
    <property type="evidence" value="ECO:0007669"/>
    <property type="project" value="InterPro"/>
</dbReference>
<dbReference type="GO" id="GO:0005840">
    <property type="term" value="C:ribosome"/>
    <property type="evidence" value="ECO:0007669"/>
    <property type="project" value="UniProtKB-KW"/>
</dbReference>
<evidence type="ECO:0000313" key="10">
    <source>
        <dbReference type="Proteomes" id="UP000237631"/>
    </source>
</evidence>
<dbReference type="GO" id="GO:1990904">
    <property type="term" value="C:ribonucleoprotein complex"/>
    <property type="evidence" value="ECO:0007669"/>
    <property type="project" value="UniProtKB-KW"/>
</dbReference>
<evidence type="ECO:0000256" key="7">
    <source>
        <dbReference type="SAM" id="MobiDB-lite"/>
    </source>
</evidence>
<feature type="region of interest" description="Disordered" evidence="7">
    <location>
        <begin position="259"/>
        <end position="301"/>
    </location>
</feature>
<dbReference type="OrthoDB" id="366214at2759"/>
<comment type="caution">
    <text evidence="9">The sequence shown here is derived from an EMBL/GenBank/DDBJ whole genome shotgun (WGS) entry which is preliminary data.</text>
</comment>